<dbReference type="CDD" id="cd08070">
    <property type="entry name" value="MPN_like"/>
    <property type="match status" value="1"/>
</dbReference>
<keyword evidence="5" id="KW-0482">Metalloprotease</keyword>
<dbReference type="Gene3D" id="3.40.140.10">
    <property type="entry name" value="Cytidine Deaminase, domain 2"/>
    <property type="match status" value="1"/>
</dbReference>
<dbReference type="AlphaFoldDB" id="A0A1G9TNH0"/>
<dbReference type="InterPro" id="IPR053551">
    <property type="entry name" value="Metalloprotease_DSAMP"/>
</dbReference>
<protein>
    <submittedName>
        <fullName evidence="7">Proteasome lid subunit RPN8/RPN11, contains Jab1/MPN metalloenzyme (JAMM) motif</fullName>
    </submittedName>
</protein>
<dbReference type="NCBIfam" id="NF041370">
    <property type="entry name" value="desamp_Halo"/>
    <property type="match status" value="1"/>
</dbReference>
<evidence type="ECO:0000259" key="6">
    <source>
        <dbReference type="PROSITE" id="PS50249"/>
    </source>
</evidence>
<evidence type="ECO:0000256" key="4">
    <source>
        <dbReference type="ARBA" id="ARBA00022833"/>
    </source>
</evidence>
<evidence type="ECO:0000256" key="2">
    <source>
        <dbReference type="ARBA" id="ARBA00022723"/>
    </source>
</evidence>
<dbReference type="InterPro" id="IPR028090">
    <property type="entry name" value="JAB_dom_prok"/>
</dbReference>
<sequence length="142" mass="15407">MTSSKLVLSPAVRSALFSHARSGVADGPREVCGVLAGNRGDDIEHVTEHHRIANVAENPRTAYELGPAETLATIEDVEARGLDVVGFYHSHPESPAQPSATDRAQATWVGYVYCIVSPSQDTIRAWHWTGEEFEPLDVVDGK</sequence>
<dbReference type="Proteomes" id="UP000199451">
    <property type="component" value="Unassembled WGS sequence"/>
</dbReference>
<keyword evidence="1" id="KW-0645">Protease</keyword>
<gene>
    <name evidence="7" type="ORF">SAMN04487949_1846</name>
</gene>
<dbReference type="GO" id="GO:0008235">
    <property type="term" value="F:metalloexopeptidase activity"/>
    <property type="evidence" value="ECO:0007669"/>
    <property type="project" value="TreeGrafter"/>
</dbReference>
<dbReference type="OrthoDB" id="10589at2157"/>
<accession>A0A1G9TNH0</accession>
<dbReference type="RefSeq" id="WP_089696896.1">
    <property type="nucleotide sequence ID" value="NZ_FNHL01000002.1"/>
</dbReference>
<evidence type="ECO:0000313" key="7">
    <source>
        <dbReference type="EMBL" id="SDM49369.1"/>
    </source>
</evidence>
<dbReference type="STRING" id="660521.SAMN04487949_1846"/>
<keyword evidence="4" id="KW-0862">Zinc</keyword>
<dbReference type="InterPro" id="IPR037518">
    <property type="entry name" value="MPN"/>
</dbReference>
<dbReference type="InterPro" id="IPR051929">
    <property type="entry name" value="VirAsm_ModProt"/>
</dbReference>
<dbReference type="SUPFAM" id="SSF102712">
    <property type="entry name" value="JAB1/MPN domain"/>
    <property type="match status" value="1"/>
</dbReference>
<name>A0A1G9TNH0_9EURY</name>
<dbReference type="PROSITE" id="PS50249">
    <property type="entry name" value="MPN"/>
    <property type="match status" value="1"/>
</dbReference>
<keyword evidence="7" id="KW-0647">Proteasome</keyword>
<dbReference type="GO" id="GO:0008270">
    <property type="term" value="F:zinc ion binding"/>
    <property type="evidence" value="ECO:0007669"/>
    <property type="project" value="TreeGrafter"/>
</dbReference>
<dbReference type="EMBL" id="FNHL01000002">
    <property type="protein sequence ID" value="SDM49369.1"/>
    <property type="molecule type" value="Genomic_DNA"/>
</dbReference>
<evidence type="ECO:0000313" key="8">
    <source>
        <dbReference type="Proteomes" id="UP000199451"/>
    </source>
</evidence>
<organism evidence="7 8">
    <name type="scientific">Halogranum gelatinilyticum</name>
    <dbReference type="NCBI Taxonomy" id="660521"/>
    <lineage>
        <taxon>Archaea</taxon>
        <taxon>Methanobacteriati</taxon>
        <taxon>Methanobacteriota</taxon>
        <taxon>Stenosarchaea group</taxon>
        <taxon>Halobacteria</taxon>
        <taxon>Halobacteriales</taxon>
        <taxon>Haloferacaceae</taxon>
    </lineage>
</organism>
<keyword evidence="3" id="KW-0378">Hydrolase</keyword>
<dbReference type="InterPro" id="IPR000555">
    <property type="entry name" value="JAMM/MPN+_dom"/>
</dbReference>
<proteinExistence type="predicted"/>
<evidence type="ECO:0000256" key="3">
    <source>
        <dbReference type="ARBA" id="ARBA00022801"/>
    </source>
</evidence>
<dbReference type="GO" id="GO:0006508">
    <property type="term" value="P:proteolysis"/>
    <property type="evidence" value="ECO:0007669"/>
    <property type="project" value="UniProtKB-KW"/>
</dbReference>
<dbReference type="GO" id="GO:0000502">
    <property type="term" value="C:proteasome complex"/>
    <property type="evidence" value="ECO:0007669"/>
    <property type="project" value="UniProtKB-KW"/>
</dbReference>
<dbReference type="SMART" id="SM00232">
    <property type="entry name" value="JAB_MPN"/>
    <property type="match status" value="1"/>
</dbReference>
<dbReference type="Pfam" id="PF14464">
    <property type="entry name" value="Prok-JAB"/>
    <property type="match status" value="1"/>
</dbReference>
<reference evidence="8" key="1">
    <citation type="submission" date="2016-10" db="EMBL/GenBank/DDBJ databases">
        <authorList>
            <person name="Varghese N."/>
            <person name="Submissions S."/>
        </authorList>
    </citation>
    <scope>NUCLEOTIDE SEQUENCE [LARGE SCALE GENOMIC DNA]</scope>
    <source>
        <strain evidence="8">CGMCC 1.10119</strain>
    </source>
</reference>
<dbReference type="PANTHER" id="PTHR34858">
    <property type="entry name" value="CYSO-CYSTEINE PEPTIDASE"/>
    <property type="match status" value="1"/>
</dbReference>
<feature type="domain" description="MPN" evidence="6">
    <location>
        <begin position="6"/>
        <end position="135"/>
    </location>
</feature>
<dbReference type="PANTHER" id="PTHR34858:SF1">
    <property type="entry name" value="CYSO-CYSTEINE PEPTIDASE"/>
    <property type="match status" value="1"/>
</dbReference>
<evidence type="ECO:0000256" key="5">
    <source>
        <dbReference type="ARBA" id="ARBA00023049"/>
    </source>
</evidence>
<keyword evidence="8" id="KW-1185">Reference proteome</keyword>
<evidence type="ECO:0000256" key="1">
    <source>
        <dbReference type="ARBA" id="ARBA00022670"/>
    </source>
</evidence>
<keyword evidence="2" id="KW-0479">Metal-binding</keyword>